<keyword evidence="2" id="KW-1185">Reference proteome</keyword>
<dbReference type="OrthoDB" id="184880at2759"/>
<dbReference type="Gene3D" id="3.40.50.150">
    <property type="entry name" value="Vaccinia Virus protein VP39"/>
    <property type="match status" value="1"/>
</dbReference>
<dbReference type="InterPro" id="IPR029063">
    <property type="entry name" value="SAM-dependent_MTases_sf"/>
</dbReference>
<dbReference type="Proteomes" id="UP000799753">
    <property type="component" value="Unassembled WGS sequence"/>
</dbReference>
<proteinExistence type="predicted"/>
<reference evidence="1" key="1">
    <citation type="journal article" date="2020" name="Stud. Mycol.">
        <title>101 Dothideomycetes genomes: a test case for predicting lifestyles and emergence of pathogens.</title>
        <authorList>
            <person name="Haridas S."/>
            <person name="Albert R."/>
            <person name="Binder M."/>
            <person name="Bloem J."/>
            <person name="Labutti K."/>
            <person name="Salamov A."/>
            <person name="Andreopoulos B."/>
            <person name="Baker S."/>
            <person name="Barry K."/>
            <person name="Bills G."/>
            <person name="Bluhm B."/>
            <person name="Cannon C."/>
            <person name="Castanera R."/>
            <person name="Culley D."/>
            <person name="Daum C."/>
            <person name="Ezra D."/>
            <person name="Gonzalez J."/>
            <person name="Henrissat B."/>
            <person name="Kuo A."/>
            <person name="Liang C."/>
            <person name="Lipzen A."/>
            <person name="Lutzoni F."/>
            <person name="Magnuson J."/>
            <person name="Mondo S."/>
            <person name="Nolan M."/>
            <person name="Ohm R."/>
            <person name="Pangilinan J."/>
            <person name="Park H.-J."/>
            <person name="Ramirez L."/>
            <person name="Alfaro M."/>
            <person name="Sun H."/>
            <person name="Tritt A."/>
            <person name="Yoshinaga Y."/>
            <person name="Zwiers L.-H."/>
            <person name="Turgeon B."/>
            <person name="Goodwin S."/>
            <person name="Spatafora J."/>
            <person name="Crous P."/>
            <person name="Grigoriev I."/>
        </authorList>
    </citation>
    <scope>NUCLEOTIDE SEQUENCE</scope>
    <source>
        <strain evidence="1">CBS 473.64</strain>
    </source>
</reference>
<evidence type="ECO:0000313" key="2">
    <source>
        <dbReference type="Proteomes" id="UP000799753"/>
    </source>
</evidence>
<evidence type="ECO:0000313" key="1">
    <source>
        <dbReference type="EMBL" id="KAF2646004.1"/>
    </source>
</evidence>
<dbReference type="AlphaFoldDB" id="A0A6A6SIF4"/>
<dbReference type="EMBL" id="MU006776">
    <property type="protein sequence ID" value="KAF2646004.1"/>
    <property type="molecule type" value="Genomic_DNA"/>
</dbReference>
<sequence>MSPTTDADFKYALPVENENRRLAGQHHGFKIAMGNRLVIAPIDKTQKGLKIIDGGTSDGYWLNDLRNELTDPDSCELIGTDVTGERFPEVPPHGVQLHAYSSLGPFPDSWYQSFDLVHQRLTLAGLGNKSKDCVDELMRLVKPGGYIQLVELDYNWIEPNPPAVKKLGALVARLAEGMGSDMAYRNGGMEKWIREGKFIRVGSMTAPVCIGASCPEPRWRAQTSSAFTFTAEQLVTACKAFPGGLKVMADEEAEGLGAKLEEELRVHGGYFPCRIVWGMRPLE</sequence>
<protein>
    <submittedName>
        <fullName evidence="1">Uncharacterized protein</fullName>
    </submittedName>
</protein>
<gene>
    <name evidence="1" type="ORF">P280DRAFT_464289</name>
</gene>
<organism evidence="1 2">
    <name type="scientific">Massarina eburnea CBS 473.64</name>
    <dbReference type="NCBI Taxonomy" id="1395130"/>
    <lineage>
        <taxon>Eukaryota</taxon>
        <taxon>Fungi</taxon>
        <taxon>Dikarya</taxon>
        <taxon>Ascomycota</taxon>
        <taxon>Pezizomycotina</taxon>
        <taxon>Dothideomycetes</taxon>
        <taxon>Pleosporomycetidae</taxon>
        <taxon>Pleosporales</taxon>
        <taxon>Massarineae</taxon>
        <taxon>Massarinaceae</taxon>
        <taxon>Massarina</taxon>
    </lineage>
</organism>
<dbReference type="SUPFAM" id="SSF53335">
    <property type="entry name" value="S-adenosyl-L-methionine-dependent methyltransferases"/>
    <property type="match status" value="1"/>
</dbReference>
<name>A0A6A6SIF4_9PLEO</name>
<accession>A0A6A6SIF4</accession>